<protein>
    <submittedName>
        <fullName evidence="1">DUF1428 domain-containing protein</fullName>
    </submittedName>
</protein>
<dbReference type="PIRSF" id="PIRSF007028">
    <property type="entry name" value="UCP007028"/>
    <property type="match status" value="1"/>
</dbReference>
<reference evidence="1 2" key="1">
    <citation type="submission" date="2020-08" db="EMBL/GenBank/DDBJ databases">
        <authorList>
            <person name="Xu S."/>
            <person name="Li A."/>
        </authorList>
    </citation>
    <scope>NUCLEOTIDE SEQUENCE [LARGE SCALE GENOMIC DNA]</scope>
    <source>
        <strain evidence="1 2">119BY6-57</strain>
    </source>
</reference>
<evidence type="ECO:0000313" key="2">
    <source>
        <dbReference type="Proteomes" id="UP000523196"/>
    </source>
</evidence>
<dbReference type="Gene3D" id="3.30.70.100">
    <property type="match status" value="1"/>
</dbReference>
<evidence type="ECO:0000313" key="1">
    <source>
        <dbReference type="EMBL" id="MBB1059757.1"/>
    </source>
</evidence>
<dbReference type="RefSeq" id="WP_182685368.1">
    <property type="nucleotide sequence ID" value="NZ_JACHTF010000003.1"/>
</dbReference>
<gene>
    <name evidence="1" type="ORF">H4F98_04140</name>
</gene>
<dbReference type="EMBL" id="JACHTF010000003">
    <property type="protein sequence ID" value="MBB1059757.1"/>
    <property type="molecule type" value="Genomic_DNA"/>
</dbReference>
<comment type="caution">
    <text evidence="1">The sequence shown here is derived from an EMBL/GenBank/DDBJ whole genome shotgun (WGS) entry which is preliminary data.</text>
</comment>
<accession>A0A7W3TK00</accession>
<proteinExistence type="predicted"/>
<name>A0A7W3TK00_9GAMM</name>
<dbReference type="Pfam" id="PF07237">
    <property type="entry name" value="DUF1428"/>
    <property type="match status" value="1"/>
</dbReference>
<organism evidence="1 2">
    <name type="scientific">Marilutibacter spongiae</name>
    <dbReference type="NCBI Taxonomy" id="2025720"/>
    <lineage>
        <taxon>Bacteria</taxon>
        <taxon>Pseudomonadati</taxon>
        <taxon>Pseudomonadota</taxon>
        <taxon>Gammaproteobacteria</taxon>
        <taxon>Lysobacterales</taxon>
        <taxon>Lysobacteraceae</taxon>
        <taxon>Marilutibacter</taxon>
    </lineage>
</organism>
<dbReference type="AlphaFoldDB" id="A0A7W3TK00"/>
<dbReference type="InterPro" id="IPR009874">
    <property type="entry name" value="DUF1428"/>
</dbReference>
<dbReference type="InterPro" id="IPR011008">
    <property type="entry name" value="Dimeric_a/b-barrel"/>
</dbReference>
<dbReference type="SUPFAM" id="SSF54909">
    <property type="entry name" value="Dimeric alpha+beta barrel"/>
    <property type="match status" value="1"/>
</dbReference>
<keyword evidence="2" id="KW-1185">Reference proteome</keyword>
<sequence>MSYVDGFVLPVPRDRLDDYRKLARKACRIWMEYGALAYHEAVADDVPVGKSTSFPRSVKLKDDEVVVFAYIVYKSRAQRDKVNKQVMADPRLAGMDMKSVPFDGKRMFWGGFKSLVKA</sequence>
<dbReference type="Proteomes" id="UP000523196">
    <property type="component" value="Unassembled WGS sequence"/>
</dbReference>